<keyword evidence="2" id="KW-0732">Signal</keyword>
<accession>A0A183AW62</accession>
<dbReference type="WBParaSite" id="ECPE_0001123201-mRNA-1">
    <property type="protein sequence ID" value="ECPE_0001123201-mRNA-1"/>
    <property type="gene ID" value="ECPE_0001123201"/>
</dbReference>
<feature type="signal peptide" evidence="2">
    <location>
        <begin position="1"/>
        <end position="28"/>
    </location>
</feature>
<organism evidence="5">
    <name type="scientific">Echinostoma caproni</name>
    <dbReference type="NCBI Taxonomy" id="27848"/>
    <lineage>
        <taxon>Eukaryota</taxon>
        <taxon>Metazoa</taxon>
        <taxon>Spiralia</taxon>
        <taxon>Lophotrochozoa</taxon>
        <taxon>Platyhelminthes</taxon>
        <taxon>Trematoda</taxon>
        <taxon>Digenea</taxon>
        <taxon>Plagiorchiida</taxon>
        <taxon>Echinostomata</taxon>
        <taxon>Echinostomatoidea</taxon>
        <taxon>Echinostomatidae</taxon>
        <taxon>Echinostoma</taxon>
    </lineage>
</organism>
<evidence type="ECO:0000313" key="4">
    <source>
        <dbReference type="Proteomes" id="UP000272942"/>
    </source>
</evidence>
<sequence length="97" mass="11016">MSGRGTMLKFSYLFVFLTVLVVLYVCGAQSSRSQRITYRGPQSYSGYRSGASQQQKYGPSQTFGRRVPINDVRLYGTRRNEDRYREGLGELGALMDD</sequence>
<feature type="chain" id="PRO_5043138232" evidence="2">
    <location>
        <begin position="29"/>
        <end position="97"/>
    </location>
</feature>
<reference evidence="3 4" key="2">
    <citation type="submission" date="2018-11" db="EMBL/GenBank/DDBJ databases">
        <authorList>
            <consortium name="Pathogen Informatics"/>
        </authorList>
    </citation>
    <scope>NUCLEOTIDE SEQUENCE [LARGE SCALE GENOMIC DNA]</scope>
    <source>
        <strain evidence="3 4">Egypt</strain>
    </source>
</reference>
<proteinExistence type="predicted"/>
<reference evidence="5" key="1">
    <citation type="submission" date="2016-06" db="UniProtKB">
        <authorList>
            <consortium name="WormBaseParasite"/>
        </authorList>
    </citation>
    <scope>IDENTIFICATION</scope>
</reference>
<dbReference type="EMBL" id="UZAN01050370">
    <property type="protein sequence ID" value="VDP88177.1"/>
    <property type="molecule type" value="Genomic_DNA"/>
</dbReference>
<evidence type="ECO:0000256" key="1">
    <source>
        <dbReference type="SAM" id="MobiDB-lite"/>
    </source>
</evidence>
<evidence type="ECO:0000313" key="3">
    <source>
        <dbReference type="EMBL" id="VDP88177.1"/>
    </source>
</evidence>
<name>A0A183AW62_9TREM</name>
<evidence type="ECO:0000313" key="5">
    <source>
        <dbReference type="WBParaSite" id="ECPE_0001123201-mRNA-1"/>
    </source>
</evidence>
<keyword evidence="4" id="KW-1185">Reference proteome</keyword>
<dbReference type="AlphaFoldDB" id="A0A183AW62"/>
<protein>
    <submittedName>
        <fullName evidence="5">Secreted protein</fullName>
    </submittedName>
</protein>
<gene>
    <name evidence="3" type="ORF">ECPE_LOCUS11197</name>
</gene>
<dbReference type="OrthoDB" id="6253943at2759"/>
<evidence type="ECO:0000256" key="2">
    <source>
        <dbReference type="SAM" id="SignalP"/>
    </source>
</evidence>
<dbReference type="Proteomes" id="UP000272942">
    <property type="component" value="Unassembled WGS sequence"/>
</dbReference>
<feature type="region of interest" description="Disordered" evidence="1">
    <location>
        <begin position="39"/>
        <end position="62"/>
    </location>
</feature>